<reference evidence="5" key="1">
    <citation type="submission" date="2022-08" db="EMBL/GenBank/DDBJ databases">
        <authorList>
            <person name="Deng Y."/>
            <person name="Han X.-F."/>
            <person name="Zhang Y.-Q."/>
        </authorList>
    </citation>
    <scope>NUCLEOTIDE SEQUENCE</scope>
    <source>
        <strain evidence="5">CPCC 205716</strain>
    </source>
</reference>
<organism evidence="5 6">
    <name type="scientific">Herbiconiux gentiana</name>
    <dbReference type="NCBI Taxonomy" id="2970912"/>
    <lineage>
        <taxon>Bacteria</taxon>
        <taxon>Bacillati</taxon>
        <taxon>Actinomycetota</taxon>
        <taxon>Actinomycetes</taxon>
        <taxon>Micrococcales</taxon>
        <taxon>Microbacteriaceae</taxon>
        <taxon>Herbiconiux</taxon>
    </lineage>
</organism>
<dbReference type="InterPro" id="IPR050493">
    <property type="entry name" value="FAD-dep_Monooxygenase_BioMet"/>
</dbReference>
<dbReference type="NCBIfam" id="NF005720">
    <property type="entry name" value="PRK07538.1"/>
    <property type="match status" value="1"/>
</dbReference>
<dbReference type="InterPro" id="IPR002938">
    <property type="entry name" value="FAD-bd"/>
</dbReference>
<keyword evidence="1" id="KW-0560">Oxidoreductase</keyword>
<keyword evidence="2 5" id="KW-0503">Monooxygenase</keyword>
<dbReference type="PRINTS" id="PR00420">
    <property type="entry name" value="RNGMNOXGNASE"/>
</dbReference>
<evidence type="ECO:0000256" key="3">
    <source>
        <dbReference type="SAM" id="MobiDB-lite"/>
    </source>
</evidence>
<dbReference type="SUPFAM" id="SSF51905">
    <property type="entry name" value="FAD/NAD(P)-binding domain"/>
    <property type="match status" value="1"/>
</dbReference>
<dbReference type="Gene3D" id="3.30.9.30">
    <property type="match status" value="1"/>
</dbReference>
<keyword evidence="6" id="KW-1185">Reference proteome</keyword>
<dbReference type="Gene3D" id="3.50.50.60">
    <property type="entry name" value="FAD/NAD(P)-binding domain"/>
    <property type="match status" value="1"/>
</dbReference>
<evidence type="ECO:0000256" key="2">
    <source>
        <dbReference type="ARBA" id="ARBA00023033"/>
    </source>
</evidence>
<dbReference type="GO" id="GO:0004497">
    <property type="term" value="F:monooxygenase activity"/>
    <property type="evidence" value="ECO:0007669"/>
    <property type="project" value="UniProtKB-KW"/>
</dbReference>
<dbReference type="SUPFAM" id="SSF54373">
    <property type="entry name" value="FAD-linked reductases, C-terminal domain"/>
    <property type="match status" value="1"/>
</dbReference>
<protein>
    <submittedName>
        <fullName evidence="5">FAD-dependent monooxygenase</fullName>
    </submittedName>
</protein>
<feature type="region of interest" description="Disordered" evidence="3">
    <location>
        <begin position="407"/>
        <end position="432"/>
    </location>
</feature>
<accession>A0ABT2GE89</accession>
<sequence length="432" mass="47989">MPDTDIDVAIIGAGPAGLAAALRLHQRGFRPKIYESVEELKPLGVGIDVKVYGSKELDELGLLEEFRAISVDAQESIFFNKYGQEIYAELCGVHMGYLYEQRFVHRGYLQMLLYRTVLERLGDDAVIKGQRFLGYTQDADGVTLDLQNRDGSSSTARADLVIAADGINSTTRRQMHPESSEPVYSGITMWRGTTLMKPFKTGGTILHIGAPQISSMIVYPIADDFEGSGLTLVNWVVEATRDQSVEDWNQLGSVDEIIHYYDDTHIEFLDLQQMLRDAREVYLFPLIRHDPLDSWIDGRVVMIGDAAHAMYPRGGNGACQAIVDGGALAEKLATIDDVDEALQAFQDQRLKAVNGIVMAHRGEGYEVIRRMVEERTGGERIGDIEDVLPLAEADEIFSKYHKLVGQERPGRDAGEATGFRTWDLAESEAGTR</sequence>
<dbReference type="PANTHER" id="PTHR13789:SF268">
    <property type="entry name" value="5-METHYLPHENAZINE-1-CARBOXYLATE 1-MONOOXYGENASE"/>
    <property type="match status" value="1"/>
</dbReference>
<feature type="domain" description="FAD-binding" evidence="4">
    <location>
        <begin position="6"/>
        <end position="357"/>
    </location>
</feature>
<evidence type="ECO:0000313" key="6">
    <source>
        <dbReference type="Proteomes" id="UP001165580"/>
    </source>
</evidence>
<dbReference type="EMBL" id="JANTEZ010000001">
    <property type="protein sequence ID" value="MCS5713146.1"/>
    <property type="molecule type" value="Genomic_DNA"/>
</dbReference>
<comment type="caution">
    <text evidence="5">The sequence shown here is derived from an EMBL/GenBank/DDBJ whole genome shotgun (WGS) entry which is preliminary data.</text>
</comment>
<dbReference type="InterPro" id="IPR036188">
    <property type="entry name" value="FAD/NAD-bd_sf"/>
</dbReference>
<evidence type="ECO:0000259" key="4">
    <source>
        <dbReference type="Pfam" id="PF01494"/>
    </source>
</evidence>
<dbReference type="RefSeq" id="WP_259484697.1">
    <property type="nucleotide sequence ID" value="NZ_JANTEZ010000001.1"/>
</dbReference>
<evidence type="ECO:0000256" key="1">
    <source>
        <dbReference type="ARBA" id="ARBA00023002"/>
    </source>
</evidence>
<proteinExistence type="predicted"/>
<name>A0ABT2GE89_9MICO</name>
<dbReference type="Pfam" id="PF01494">
    <property type="entry name" value="FAD_binding_3"/>
    <property type="match status" value="1"/>
</dbReference>
<evidence type="ECO:0000313" key="5">
    <source>
        <dbReference type="EMBL" id="MCS5713146.1"/>
    </source>
</evidence>
<dbReference type="Proteomes" id="UP001165580">
    <property type="component" value="Unassembled WGS sequence"/>
</dbReference>
<dbReference type="PANTHER" id="PTHR13789">
    <property type="entry name" value="MONOOXYGENASE"/>
    <property type="match status" value="1"/>
</dbReference>
<gene>
    <name evidence="5" type="ORF">NVV95_01130</name>
</gene>